<evidence type="ECO:0000313" key="2">
    <source>
        <dbReference type="Proteomes" id="UP001549162"/>
    </source>
</evidence>
<keyword evidence="2" id="KW-1185">Reference proteome</keyword>
<proteinExistence type="predicted"/>
<dbReference type="Proteomes" id="UP001549162">
    <property type="component" value="Unassembled WGS sequence"/>
</dbReference>
<protein>
    <submittedName>
        <fullName evidence="1">Uncharacterized protein</fullName>
    </submittedName>
</protein>
<evidence type="ECO:0000313" key="1">
    <source>
        <dbReference type="EMBL" id="MET3616602.1"/>
    </source>
</evidence>
<organism evidence="1 2">
    <name type="scientific">Peptoniphilus olsenii</name>
    <dbReference type="NCBI Taxonomy" id="411570"/>
    <lineage>
        <taxon>Bacteria</taxon>
        <taxon>Bacillati</taxon>
        <taxon>Bacillota</taxon>
        <taxon>Tissierellia</taxon>
        <taxon>Tissierellales</taxon>
        <taxon>Peptoniphilaceae</taxon>
        <taxon>Peptoniphilus</taxon>
    </lineage>
</organism>
<gene>
    <name evidence="1" type="ORF">ABID14_000222</name>
</gene>
<sequence length="122" mass="14461">MKTLIRRLKTKNPKIYITRNGIRDFEILDYAEINLFEEKREIKVLGDKKCLTRSNKISIVLTDPIEELPTIGDSFSLEVDLKRSDGIYERIYINSIIPINIKENGEWEFEIDPRVLDWSRFI</sequence>
<dbReference type="RefSeq" id="WP_354366608.1">
    <property type="nucleotide sequence ID" value="NZ_JBEPMA010000001.1"/>
</dbReference>
<reference evidence="1 2" key="1">
    <citation type="submission" date="2024-06" db="EMBL/GenBank/DDBJ databases">
        <title>Genomic Encyclopedia of Type Strains, Phase IV (KMG-IV): sequencing the most valuable type-strain genomes for metagenomic binning, comparative biology and taxonomic classification.</title>
        <authorList>
            <person name="Goeker M."/>
        </authorList>
    </citation>
    <scope>NUCLEOTIDE SEQUENCE [LARGE SCALE GENOMIC DNA]</scope>
    <source>
        <strain evidence="1 2">DSM 21460</strain>
    </source>
</reference>
<name>A0ABV2J746_9FIRM</name>
<comment type="caution">
    <text evidence="1">The sequence shown here is derived from an EMBL/GenBank/DDBJ whole genome shotgun (WGS) entry which is preliminary data.</text>
</comment>
<dbReference type="EMBL" id="JBEPMA010000001">
    <property type="protein sequence ID" value="MET3616602.1"/>
    <property type="molecule type" value="Genomic_DNA"/>
</dbReference>
<accession>A0ABV2J746</accession>